<feature type="transmembrane region" description="Helical" evidence="7">
    <location>
        <begin position="153"/>
        <end position="182"/>
    </location>
</feature>
<feature type="transmembrane region" description="Helical" evidence="7">
    <location>
        <begin position="219"/>
        <end position="238"/>
    </location>
</feature>
<dbReference type="GO" id="GO:0005886">
    <property type="term" value="C:plasma membrane"/>
    <property type="evidence" value="ECO:0007669"/>
    <property type="project" value="UniProtKB-SubCell"/>
</dbReference>
<evidence type="ECO:0000256" key="4">
    <source>
        <dbReference type="ARBA" id="ARBA00022692"/>
    </source>
</evidence>
<feature type="domain" description="Type II secretion system protein GspF" evidence="8">
    <location>
        <begin position="13"/>
        <end position="134"/>
    </location>
</feature>
<protein>
    <submittedName>
        <fullName evidence="9">Type IV pilin</fullName>
    </submittedName>
</protein>
<reference evidence="9 10" key="1">
    <citation type="journal article" date="2015" name="Nature">
        <title>rRNA introns, odd ribosomes, and small enigmatic genomes across a large radiation of phyla.</title>
        <authorList>
            <person name="Brown C.T."/>
            <person name="Hug L.A."/>
            <person name="Thomas B.C."/>
            <person name="Sharon I."/>
            <person name="Castelle C.J."/>
            <person name="Singh A."/>
            <person name="Wilkins M.J."/>
            <person name="Williams K.H."/>
            <person name="Banfield J.F."/>
        </authorList>
    </citation>
    <scope>NUCLEOTIDE SEQUENCE [LARGE SCALE GENOMIC DNA]</scope>
</reference>
<dbReference type="AlphaFoldDB" id="A0A0G1M2W8"/>
<keyword evidence="4 7" id="KW-0812">Transmembrane</keyword>
<organism evidence="9 10">
    <name type="scientific">Candidatus Amesbacteria bacterium GW2011_GWC2_45_19</name>
    <dbReference type="NCBI Taxonomy" id="1618366"/>
    <lineage>
        <taxon>Bacteria</taxon>
        <taxon>Candidatus Amesiibacteriota</taxon>
    </lineage>
</organism>
<comment type="similarity">
    <text evidence="2">Belongs to the GSP F family.</text>
</comment>
<evidence type="ECO:0000256" key="3">
    <source>
        <dbReference type="ARBA" id="ARBA00022475"/>
    </source>
</evidence>
<dbReference type="PRINTS" id="PR00812">
    <property type="entry name" value="BCTERIALGSPF"/>
</dbReference>
<accession>A0A0G1M2W8</accession>
<dbReference type="EMBL" id="LCKS01000012">
    <property type="protein sequence ID" value="KKU02509.1"/>
    <property type="molecule type" value="Genomic_DNA"/>
</dbReference>
<feature type="transmembrane region" description="Helical" evidence="7">
    <location>
        <begin position="316"/>
        <end position="340"/>
    </location>
</feature>
<dbReference type="Pfam" id="PF00482">
    <property type="entry name" value="T2SSF"/>
    <property type="match status" value="2"/>
</dbReference>
<comment type="subcellular location">
    <subcellularLocation>
        <location evidence="1">Cell membrane</location>
        <topology evidence="1">Multi-pass membrane protein</topology>
    </subcellularLocation>
</comment>
<comment type="caution">
    <text evidence="9">The sequence shown here is derived from an EMBL/GenBank/DDBJ whole genome shotgun (WGS) entry which is preliminary data.</text>
</comment>
<evidence type="ECO:0000256" key="2">
    <source>
        <dbReference type="ARBA" id="ARBA00005745"/>
    </source>
</evidence>
<keyword evidence="5 7" id="KW-1133">Transmembrane helix</keyword>
<dbReference type="InterPro" id="IPR003004">
    <property type="entry name" value="GspF/PilC"/>
</dbReference>
<keyword evidence="3" id="KW-1003">Cell membrane</keyword>
<evidence type="ECO:0000256" key="7">
    <source>
        <dbReference type="SAM" id="Phobius"/>
    </source>
</evidence>
<dbReference type="Proteomes" id="UP000034264">
    <property type="component" value="Unassembled WGS sequence"/>
</dbReference>
<proteinExistence type="inferred from homology"/>
<dbReference type="PANTHER" id="PTHR30012:SF0">
    <property type="entry name" value="TYPE II SECRETION SYSTEM PROTEIN F-RELATED"/>
    <property type="match status" value="1"/>
</dbReference>
<evidence type="ECO:0000313" key="10">
    <source>
        <dbReference type="Proteomes" id="UP000034264"/>
    </source>
</evidence>
<evidence type="ECO:0000259" key="8">
    <source>
        <dbReference type="Pfam" id="PF00482"/>
    </source>
</evidence>
<dbReference type="PANTHER" id="PTHR30012">
    <property type="entry name" value="GENERAL SECRETION PATHWAY PROTEIN"/>
    <property type="match status" value="1"/>
</dbReference>
<feature type="transmembrane region" description="Helical" evidence="7">
    <location>
        <begin position="111"/>
        <end position="133"/>
    </location>
</feature>
<feature type="transmembrane region" description="Helical" evidence="7">
    <location>
        <begin position="189"/>
        <end position="207"/>
    </location>
</feature>
<gene>
    <name evidence="9" type="ORF">UX05_C0012G0006</name>
</gene>
<dbReference type="InterPro" id="IPR042094">
    <property type="entry name" value="T2SS_GspF_sf"/>
</dbReference>
<name>A0A0G1M2W8_9BACT</name>
<feature type="domain" description="Type II secretion system protein GspF" evidence="8">
    <location>
        <begin position="212"/>
        <end position="335"/>
    </location>
</feature>
<sequence length="346" mass="37375">MITLSNTEKLSMLRNLGVMLGSGIPLAEAVESLLEDTKGNLRKVLLALRADLLQGKQISGSLAAFPRAFDKVTVNLIKAAEEAGTLETTLKDLQEHIQAEIEFTDKIKFAMIYPALIMALFIGVLVMILTVVVPRISSVFSRLRVELPLPTKILIWASNLLIDNTALIIIGLTVVVAGGIILYRSQRQLVLSVIFGLPGISTLVRQIDWARFSRSLYLLLSSGLPITVALSLAADVVMDGRIGKVISKCREMVIAGKKVSDGLRWGKKVAPSLMIKLVEAGERTGTLDRSMQEISQHLDYEVGNSLKALTAILEPVLLVIVGISVGGMMLAIIAPIYGLIGQVGGR</sequence>
<evidence type="ECO:0000256" key="6">
    <source>
        <dbReference type="ARBA" id="ARBA00023136"/>
    </source>
</evidence>
<dbReference type="Gene3D" id="1.20.81.30">
    <property type="entry name" value="Type II secretion system (T2SS), domain F"/>
    <property type="match status" value="2"/>
</dbReference>
<keyword evidence="6 7" id="KW-0472">Membrane</keyword>
<evidence type="ECO:0000256" key="1">
    <source>
        <dbReference type="ARBA" id="ARBA00004651"/>
    </source>
</evidence>
<evidence type="ECO:0000256" key="5">
    <source>
        <dbReference type="ARBA" id="ARBA00022989"/>
    </source>
</evidence>
<evidence type="ECO:0000313" key="9">
    <source>
        <dbReference type="EMBL" id="KKU02509.1"/>
    </source>
</evidence>
<dbReference type="InterPro" id="IPR018076">
    <property type="entry name" value="T2SS_GspF_dom"/>
</dbReference>